<keyword evidence="1" id="KW-0472">Membrane</keyword>
<organism evidence="2 3">
    <name type="scientific">Micromonospora qiuiae</name>
    <dbReference type="NCBI Taxonomy" id="502268"/>
    <lineage>
        <taxon>Bacteria</taxon>
        <taxon>Bacillati</taxon>
        <taxon>Actinomycetota</taxon>
        <taxon>Actinomycetes</taxon>
        <taxon>Micromonosporales</taxon>
        <taxon>Micromonosporaceae</taxon>
        <taxon>Micromonospora</taxon>
    </lineage>
</organism>
<dbReference type="EMBL" id="BOPC01000111">
    <property type="protein sequence ID" value="GIJ30413.1"/>
    <property type="molecule type" value="Genomic_DNA"/>
</dbReference>
<protein>
    <recommendedName>
        <fullName evidence="4">DUF998 domain-containing protein</fullName>
    </recommendedName>
</protein>
<evidence type="ECO:0000256" key="1">
    <source>
        <dbReference type="SAM" id="Phobius"/>
    </source>
</evidence>
<keyword evidence="1" id="KW-0812">Transmembrane</keyword>
<keyword evidence="3" id="KW-1185">Reference proteome</keyword>
<dbReference type="InterPro" id="IPR009339">
    <property type="entry name" value="DUF998"/>
</dbReference>
<feature type="transmembrane region" description="Helical" evidence="1">
    <location>
        <begin position="171"/>
        <end position="193"/>
    </location>
</feature>
<feature type="transmembrane region" description="Helical" evidence="1">
    <location>
        <begin position="64"/>
        <end position="85"/>
    </location>
</feature>
<dbReference type="RefSeq" id="WP_204038119.1">
    <property type="nucleotide sequence ID" value="NZ_BOPC01000111.1"/>
</dbReference>
<feature type="transmembrane region" description="Helical" evidence="1">
    <location>
        <begin position="97"/>
        <end position="117"/>
    </location>
</feature>
<feature type="transmembrane region" description="Helical" evidence="1">
    <location>
        <begin position="23"/>
        <end position="44"/>
    </location>
</feature>
<gene>
    <name evidence="2" type="ORF">Vqi01_55750</name>
</gene>
<sequence>MATTILVPPTTPPTRPSRTTKTLLLCGAVAGPLFVLAFLIQGAARDDYDQLRHPVSSLAIGTYGWIQTANFLLCGLLTLAFAVGVRRTLRRGKAGTWGPLLIGVWAIGLLGSGAFITDPISGYPPGTPDQLPEHTTSGALHDGFALFGFPALLIVFFVFTRKFVGQRRYGWASYSALTGLAFLAGDILASAGFSQAAGLVDLAGLYQRITVVIGLLWLTLLALHLRSQLPSTTTHRHTSR</sequence>
<dbReference type="Proteomes" id="UP000653076">
    <property type="component" value="Unassembled WGS sequence"/>
</dbReference>
<proteinExistence type="predicted"/>
<evidence type="ECO:0000313" key="3">
    <source>
        <dbReference type="Proteomes" id="UP000653076"/>
    </source>
</evidence>
<evidence type="ECO:0008006" key="4">
    <source>
        <dbReference type="Google" id="ProtNLM"/>
    </source>
</evidence>
<feature type="transmembrane region" description="Helical" evidence="1">
    <location>
        <begin position="205"/>
        <end position="225"/>
    </location>
</feature>
<name>A0ABQ4JIH8_9ACTN</name>
<keyword evidence="1" id="KW-1133">Transmembrane helix</keyword>
<reference evidence="2 3" key="1">
    <citation type="submission" date="2021-01" db="EMBL/GenBank/DDBJ databases">
        <title>Whole genome shotgun sequence of Verrucosispora qiuiae NBRC 106684.</title>
        <authorList>
            <person name="Komaki H."/>
            <person name="Tamura T."/>
        </authorList>
    </citation>
    <scope>NUCLEOTIDE SEQUENCE [LARGE SCALE GENOMIC DNA]</scope>
    <source>
        <strain evidence="2 3">NBRC 106684</strain>
    </source>
</reference>
<comment type="caution">
    <text evidence="2">The sequence shown here is derived from an EMBL/GenBank/DDBJ whole genome shotgun (WGS) entry which is preliminary data.</text>
</comment>
<evidence type="ECO:0000313" key="2">
    <source>
        <dbReference type="EMBL" id="GIJ30413.1"/>
    </source>
</evidence>
<accession>A0ABQ4JIH8</accession>
<dbReference type="Pfam" id="PF06197">
    <property type="entry name" value="DUF998"/>
    <property type="match status" value="1"/>
</dbReference>
<feature type="transmembrane region" description="Helical" evidence="1">
    <location>
        <begin position="137"/>
        <end position="159"/>
    </location>
</feature>